<dbReference type="KEGG" id="emc:129329918"/>
<evidence type="ECO:0000256" key="2">
    <source>
        <dbReference type="ARBA" id="ARBA00022729"/>
    </source>
</evidence>
<sequence length="190" mass="21584">MGGQGQFRQTLFLTLVVVLALEPGPAQSCLQCDPNFAVRFASYAPRLSRKSWGPGDVPAAGRRLRGWAQDTLREMRLEVPAEITFEELRKIAAKIYGKLDNLFEVKMYKPGVLPETLRSIFQEQVSMLRDSIIESRVKCERHCGINWYEAISCETCNLTKPSCFGYNCESSKEWEGALKSLYSYITDLQK</sequence>
<dbReference type="InterPro" id="IPR029389">
    <property type="entry name" value="IZUMO"/>
</dbReference>
<protein>
    <submittedName>
        <fullName evidence="5">Izumo sperm-egg fusion protein 4</fullName>
    </submittedName>
</protein>
<feature type="signal peptide" evidence="3">
    <location>
        <begin position="1"/>
        <end position="28"/>
    </location>
</feature>
<accession>A0AA97KZ34</accession>
<name>A0AA97KZ34_EUBMA</name>
<comment type="similarity">
    <text evidence="1">Belongs to the Izumo family.</text>
</comment>
<dbReference type="Proteomes" id="UP001190640">
    <property type="component" value="Chromosome 5"/>
</dbReference>
<dbReference type="RefSeq" id="XP_054835638.1">
    <property type="nucleotide sequence ID" value="XM_054979663.1"/>
</dbReference>
<dbReference type="Pfam" id="PF15005">
    <property type="entry name" value="IZUMO"/>
    <property type="match status" value="1"/>
</dbReference>
<reference evidence="5" key="1">
    <citation type="submission" date="2025-08" db="UniProtKB">
        <authorList>
            <consortium name="RefSeq"/>
        </authorList>
    </citation>
    <scope>IDENTIFICATION</scope>
    <source>
        <tissue evidence="5">Blood</tissue>
    </source>
</reference>
<dbReference type="PANTHER" id="PTHR37357:SF1">
    <property type="entry name" value="IZUMO SPERM-EGG FUSION PROTEIN 4"/>
    <property type="match status" value="1"/>
</dbReference>
<feature type="chain" id="PRO_5041662695" evidence="3">
    <location>
        <begin position="29"/>
        <end position="190"/>
    </location>
</feature>
<dbReference type="CTD" id="113177"/>
<dbReference type="AlphaFoldDB" id="A0AA97KZ34"/>
<gene>
    <name evidence="5" type="primary">IZUMO4</name>
</gene>
<dbReference type="InterPro" id="IPR052868">
    <property type="entry name" value="Izumo_fusion"/>
</dbReference>
<organism evidence="4 5">
    <name type="scientific">Eublepharis macularius</name>
    <name type="common">Leopard gecko</name>
    <name type="synonym">Cyrtodactylus macularius</name>
    <dbReference type="NCBI Taxonomy" id="481883"/>
    <lineage>
        <taxon>Eukaryota</taxon>
        <taxon>Metazoa</taxon>
        <taxon>Chordata</taxon>
        <taxon>Craniata</taxon>
        <taxon>Vertebrata</taxon>
        <taxon>Euteleostomi</taxon>
        <taxon>Lepidosauria</taxon>
        <taxon>Squamata</taxon>
        <taxon>Bifurcata</taxon>
        <taxon>Gekkota</taxon>
        <taxon>Eublepharidae</taxon>
        <taxon>Eublepharinae</taxon>
        <taxon>Eublepharis</taxon>
    </lineage>
</organism>
<keyword evidence="2 3" id="KW-0732">Signal</keyword>
<evidence type="ECO:0000313" key="5">
    <source>
        <dbReference type="RefSeq" id="XP_054835638.1"/>
    </source>
</evidence>
<dbReference type="PANTHER" id="PTHR37357">
    <property type="entry name" value="IZUMO SPERM-EGG FUSION PROTEIN 4"/>
    <property type="match status" value="1"/>
</dbReference>
<keyword evidence="4" id="KW-1185">Reference proteome</keyword>
<evidence type="ECO:0000256" key="3">
    <source>
        <dbReference type="SAM" id="SignalP"/>
    </source>
</evidence>
<proteinExistence type="inferred from homology"/>
<evidence type="ECO:0000313" key="4">
    <source>
        <dbReference type="Proteomes" id="UP001190640"/>
    </source>
</evidence>
<evidence type="ECO:0000256" key="1">
    <source>
        <dbReference type="ARBA" id="ARBA00009633"/>
    </source>
</evidence>
<dbReference type="GeneID" id="129329918"/>